<dbReference type="GO" id="GO:0044539">
    <property type="term" value="P:long-chain fatty acid import into cell"/>
    <property type="evidence" value="ECO:0007669"/>
    <property type="project" value="TreeGrafter"/>
</dbReference>
<name>A0A447GE58_9MYCO</name>
<evidence type="ECO:0000256" key="2">
    <source>
        <dbReference type="ARBA" id="ARBA00022598"/>
    </source>
</evidence>
<dbReference type="InterPro" id="IPR000873">
    <property type="entry name" value="AMP-dep_synth/lig_dom"/>
</dbReference>
<dbReference type="GO" id="GO:0005524">
    <property type="term" value="F:ATP binding"/>
    <property type="evidence" value="ECO:0007669"/>
    <property type="project" value="UniProtKB-KW"/>
</dbReference>
<evidence type="ECO:0000313" key="6">
    <source>
        <dbReference type="EMBL" id="VDM88743.1"/>
    </source>
</evidence>
<keyword evidence="7" id="KW-1185">Reference proteome</keyword>
<evidence type="ECO:0000259" key="5">
    <source>
        <dbReference type="Pfam" id="PF00501"/>
    </source>
</evidence>
<sequence length="993" mass="107018">MDLNLSMVTRPVERLVATAQNGLEVLRLGGLETGSVPSPSQIVESVPMYKLRRYFPPDNRPGQPPVGMPVLMVHPMMMSADMWDVTREDGAVGILRARGLDPWVIDFGSPDKVEGGMRRNLADHIVALSQAIDTVYETTGHDVHLVGYSQGGMWCYQVAAYRRSKNLASIVAFGSPVDTLAALPMGIPANMAPSIADFMADHVFNRLNIPSWMARMGFQMMDPLKTAKARVDFVRQLHDREALLPREQQRRFLEREGWIAWSGPAISELLKQFIAHNRMMTGGFAINGQLVTLTDITCPVLAFVGEVDDIGQPASVRGIRRAAPNTDVYECLIRTGHFGLVVGSRAAQQSWPTVADWVDWLSSGGDKPAHINPMVEQPAEHTDSGVVWSSRLAHGLGEVSEAALALARGTADAVVAANRSVRTLAVETVRTLPRLARLGQLNDHTRISLGRIIDEQAHDAPRGEFLLFDGRVHTYEAVNRRINNVVRGLIEVGVRQGDRVGVLMETRPSALVAIAALSRLGAVAVLMRQDVDLSAQVRLGGATEIITDPTNLSAARQLPGQVLVLGGGESRDLDLPEDADVIDMEQIDPDAVQLPAWYRQNPGLARDLAFIAFSGIGGELVAKQITNYRWAVSAFGTASTAALDRKDTVYCLTPLHHESALLVSLGGAVVGGARIALSRGLRSDRFIQEVRQYGVTVVSYTWAMLRDVVDDPGFALHGNHPVRLFIGSGMPTGLWERVVDAFAPAHVVEFFATTDGQAVLANVSGAKVGSKGRPLPGAGRVELGAYDAENDLILENDLGFVQIAEVNQIGVLLAQSRGPIDPTASVKRGVFAPADTWISTEYLFRRDDEGDFWLAGRRGSVVRTARGMVYAEPVTDAIGLITGVDLAVTYDVSVGGHELAISAVTLRPGATITAADLTDAVAAMPVGVGPDIVHVVPKLSLGATYRPTAGALRAAGVPKSGRQAWFFDAATREFRRLTSAARADLIGEKPAHA</sequence>
<proteinExistence type="inferred from homology"/>
<dbReference type="Proteomes" id="UP000269998">
    <property type="component" value="Chromosome"/>
</dbReference>
<protein>
    <submittedName>
        <fullName evidence="6">Long-chain-fatty-acid--CoA ligase</fullName>
        <ecNumber evidence="6">6.2.1.3</ecNumber>
    </submittedName>
</protein>
<dbReference type="EMBL" id="LR130759">
    <property type="protein sequence ID" value="VDM88743.1"/>
    <property type="molecule type" value="Genomic_DNA"/>
</dbReference>
<dbReference type="Pfam" id="PF00501">
    <property type="entry name" value="AMP-binding"/>
    <property type="match status" value="1"/>
</dbReference>
<dbReference type="SUPFAM" id="SSF56801">
    <property type="entry name" value="Acetyl-CoA synthetase-like"/>
    <property type="match status" value="1"/>
</dbReference>
<dbReference type="KEGG" id="mbai:MB901379_02307"/>
<evidence type="ECO:0000256" key="1">
    <source>
        <dbReference type="ARBA" id="ARBA00006432"/>
    </source>
</evidence>
<dbReference type="Gene3D" id="3.40.50.1820">
    <property type="entry name" value="alpha/beta hydrolase"/>
    <property type="match status" value="1"/>
</dbReference>
<dbReference type="GO" id="GO:0004467">
    <property type="term" value="F:long-chain fatty acid-CoA ligase activity"/>
    <property type="evidence" value="ECO:0007669"/>
    <property type="project" value="UniProtKB-EC"/>
</dbReference>
<dbReference type="InterPro" id="IPR029058">
    <property type="entry name" value="AB_hydrolase_fold"/>
</dbReference>
<dbReference type="PANTHER" id="PTHR43107">
    <property type="entry name" value="LONG-CHAIN FATTY ACID TRANSPORT PROTEIN"/>
    <property type="match status" value="1"/>
</dbReference>
<gene>
    <name evidence="6" type="primary">lcfB_8</name>
    <name evidence="6" type="ORF">MB901379_02307</name>
</gene>
<comment type="similarity">
    <text evidence="1">Belongs to the ATP-dependent AMP-binding enzyme family.</text>
</comment>
<dbReference type="EC" id="6.2.1.3" evidence="6"/>
<reference evidence="7" key="1">
    <citation type="submission" date="2018-02" db="EMBL/GenBank/DDBJ databases">
        <authorList>
            <person name="Seth-Smith MB H."/>
            <person name="Seth-Smith H."/>
        </authorList>
    </citation>
    <scope>NUCLEOTIDE SEQUENCE [LARGE SCALE GENOMIC DNA]</scope>
</reference>
<accession>A0A447GE58</accession>
<dbReference type="GO" id="GO:0005886">
    <property type="term" value="C:plasma membrane"/>
    <property type="evidence" value="ECO:0007669"/>
    <property type="project" value="TreeGrafter"/>
</dbReference>
<evidence type="ECO:0000256" key="4">
    <source>
        <dbReference type="ARBA" id="ARBA00022840"/>
    </source>
</evidence>
<evidence type="ECO:0000313" key="7">
    <source>
        <dbReference type="Proteomes" id="UP000269998"/>
    </source>
</evidence>
<dbReference type="GO" id="GO:0005324">
    <property type="term" value="F:long-chain fatty acid transmembrane transporter activity"/>
    <property type="evidence" value="ECO:0007669"/>
    <property type="project" value="TreeGrafter"/>
</dbReference>
<feature type="domain" description="AMP-dependent synthetase/ligase" evidence="5">
    <location>
        <begin position="454"/>
        <end position="778"/>
    </location>
</feature>
<keyword evidence="2 6" id="KW-0436">Ligase</keyword>
<organism evidence="6 7">
    <name type="scientific">Mycobacterium basiliense</name>
    <dbReference type="NCBI Taxonomy" id="2094119"/>
    <lineage>
        <taxon>Bacteria</taxon>
        <taxon>Bacillati</taxon>
        <taxon>Actinomycetota</taxon>
        <taxon>Actinomycetes</taxon>
        <taxon>Mycobacteriales</taxon>
        <taxon>Mycobacteriaceae</taxon>
        <taxon>Mycobacterium</taxon>
    </lineage>
</organism>
<dbReference type="NCBIfam" id="NF005898">
    <property type="entry name" value="PRK07868.1"/>
    <property type="match status" value="1"/>
</dbReference>
<keyword evidence="3" id="KW-0547">Nucleotide-binding</keyword>
<dbReference type="AlphaFoldDB" id="A0A447GE58"/>
<keyword evidence="4" id="KW-0067">ATP-binding</keyword>
<evidence type="ECO:0000256" key="3">
    <source>
        <dbReference type="ARBA" id="ARBA00022741"/>
    </source>
</evidence>
<dbReference type="SUPFAM" id="SSF53474">
    <property type="entry name" value="alpha/beta-Hydrolases"/>
    <property type="match status" value="1"/>
</dbReference>
<dbReference type="InterPro" id="IPR042099">
    <property type="entry name" value="ANL_N_sf"/>
</dbReference>
<dbReference type="Gene3D" id="3.40.50.12780">
    <property type="entry name" value="N-terminal domain of ligase-like"/>
    <property type="match status" value="1"/>
</dbReference>
<dbReference type="FunFam" id="3.40.50.1820:FF:000210">
    <property type="entry name" value="Possible long-chain acyl-CoA synthase"/>
    <property type="match status" value="1"/>
</dbReference>
<dbReference type="OrthoDB" id="4854336at2"/>
<dbReference type="PANTHER" id="PTHR43107:SF15">
    <property type="entry name" value="FATTY ACID TRANSPORT PROTEIN 3, ISOFORM A"/>
    <property type="match status" value="1"/>
</dbReference>